<proteinExistence type="predicted"/>
<gene>
    <name evidence="1" type="ORF">S01H4_08366</name>
</gene>
<protein>
    <submittedName>
        <fullName evidence="1">Uncharacterized protein</fullName>
    </submittedName>
</protein>
<comment type="caution">
    <text evidence="1">The sequence shown here is derived from an EMBL/GenBank/DDBJ whole genome shotgun (WGS) entry which is preliminary data.</text>
</comment>
<dbReference type="EMBL" id="BART01002862">
    <property type="protein sequence ID" value="GAG69140.1"/>
    <property type="molecule type" value="Genomic_DNA"/>
</dbReference>
<name>X0ZHQ4_9ZZZZ</name>
<sequence length="32" mass="3802">MSMRVFIKERKHIADVYRAAEKVFVTSFKEQG</sequence>
<evidence type="ECO:0000313" key="1">
    <source>
        <dbReference type="EMBL" id="GAG69140.1"/>
    </source>
</evidence>
<dbReference type="AlphaFoldDB" id="X0ZHQ4"/>
<reference evidence="1" key="1">
    <citation type="journal article" date="2014" name="Front. Microbiol.">
        <title>High frequency of phylogenetically diverse reductive dehalogenase-homologous genes in deep subseafloor sedimentary metagenomes.</title>
        <authorList>
            <person name="Kawai M."/>
            <person name="Futagami T."/>
            <person name="Toyoda A."/>
            <person name="Takaki Y."/>
            <person name="Nishi S."/>
            <person name="Hori S."/>
            <person name="Arai W."/>
            <person name="Tsubouchi T."/>
            <person name="Morono Y."/>
            <person name="Uchiyama I."/>
            <person name="Ito T."/>
            <person name="Fujiyama A."/>
            <person name="Inagaki F."/>
            <person name="Takami H."/>
        </authorList>
    </citation>
    <scope>NUCLEOTIDE SEQUENCE</scope>
    <source>
        <strain evidence="1">Expedition CK06-06</strain>
    </source>
</reference>
<organism evidence="1">
    <name type="scientific">marine sediment metagenome</name>
    <dbReference type="NCBI Taxonomy" id="412755"/>
    <lineage>
        <taxon>unclassified sequences</taxon>
        <taxon>metagenomes</taxon>
        <taxon>ecological metagenomes</taxon>
    </lineage>
</organism>
<accession>X0ZHQ4</accession>
<feature type="non-terminal residue" evidence="1">
    <location>
        <position position="32"/>
    </location>
</feature>